<dbReference type="Pfam" id="PF03422">
    <property type="entry name" value="CBM_6"/>
    <property type="match status" value="1"/>
</dbReference>
<dbReference type="Pfam" id="PF00034">
    <property type="entry name" value="Cytochrom_C"/>
    <property type="match status" value="1"/>
</dbReference>
<dbReference type="SUPFAM" id="SSF49785">
    <property type="entry name" value="Galactose-binding domain-like"/>
    <property type="match status" value="1"/>
</dbReference>
<evidence type="ECO:0000256" key="2">
    <source>
        <dbReference type="ARBA" id="ARBA00022617"/>
    </source>
</evidence>
<dbReference type="InterPro" id="IPR013783">
    <property type="entry name" value="Ig-like_fold"/>
</dbReference>
<dbReference type="InterPro" id="IPR008979">
    <property type="entry name" value="Galactose-bd-like_sf"/>
</dbReference>
<dbReference type="Gene3D" id="2.60.120.260">
    <property type="entry name" value="Galactose-binding domain-like"/>
    <property type="match status" value="1"/>
</dbReference>
<sequence length="888" mass="98203">MKKSVLLIAVLGIMWSCTKKEEDPFATVKPDESRFTKVTLVEKLNEPMELEVLDNGDVLFIERGGKLRKLEAATGEVLEIGSLDVYDQAEDGLLGLAKDPKFNENQWLYLYYSPVGDNHINRLSRFTLVDQLLDKGSEKIMLEVPVFHGCCHSGGSIEFDSKGNLFLSLGDDTTPFESDNYNPIDERAGRPANVDAQKTAGNSNDLRGSIIRITPQPDGTYTIPEGNLFPVGTPNTRPEIYVKGNRNPFRIGIDQRNGNLFWGEVGPDASVDSLKRGPKGHDEFNLATKSGYFGWPYFVGNNKPYWKYDFEKQESLYEFDPAAPKNTSPNNTGIESLPSATPALIWYPYDESVEFPMLGTGGRNAMAGPVYYREDYGKSEVRFPGYYDGKAFFFDWMRNWIFTVSLTEDYQYDTMERFMPSTVFEKPVDMQFANDGSLYILEYGTFWSSQNDDSGIYRIEFAPGNRNPTVKISADKLAGASPLQVKFSSAGTVDADADDQLAFSWDFGDGSSKSTEANPTHRFEKAGNYDVIVTATDKAGASAIASIEVKAGNDPPIVTIDWSGNKSFYFGQESINYAVKVSDKEDGRIADEKINFSIDYLEGGFDLIQVGHLKEEALSPGENYITQAGCKACHAIKNESVGPNYTAVSEKYKGQADAKGYLVNKIINGGGGVWGGERVMPGHPQLEAFQVEIMVDFILGITDPLANKGTLPLSGAYSPDKTENPEGYYLIAADYLDKGGNGVAPIKTSTQFTLRNSLVRASSANELKDVAKSNGAQFQFVGFTEKDAWIVFKDLDLTQIQELELVLNPGNAKGKLEIRVGGTDGTLIGSTPSLSKDDRPKNSEEVWFPVKVPIQATSGIQDVYVVFRPDSEVSIWNRFNLNTIKFNR</sequence>
<proteinExistence type="predicted"/>
<comment type="caution">
    <text evidence="9">The sequence shown here is derived from an EMBL/GenBank/DDBJ whole genome shotgun (WGS) entry which is preliminary data.</text>
</comment>
<dbReference type="InterPro" id="IPR005084">
    <property type="entry name" value="CBM6"/>
</dbReference>
<dbReference type="SUPFAM" id="SSF46626">
    <property type="entry name" value="Cytochrome c"/>
    <property type="match status" value="1"/>
</dbReference>
<dbReference type="PROSITE" id="PS51007">
    <property type="entry name" value="CYTC"/>
    <property type="match status" value="1"/>
</dbReference>
<name>A0A3E0DMV8_9BACT</name>
<keyword evidence="1" id="KW-0813">Transport</keyword>
<dbReference type="InterPro" id="IPR036909">
    <property type="entry name" value="Cyt_c-like_dom_sf"/>
</dbReference>
<dbReference type="RefSeq" id="WP_086543688.1">
    <property type="nucleotide sequence ID" value="NZ_MSSW01000086.1"/>
</dbReference>
<evidence type="ECO:0000259" key="7">
    <source>
        <dbReference type="PROSITE" id="PS50093"/>
    </source>
</evidence>
<dbReference type="Pfam" id="PF18911">
    <property type="entry name" value="PKD_4"/>
    <property type="match status" value="1"/>
</dbReference>
<evidence type="ECO:0000256" key="6">
    <source>
        <dbReference type="PIRSR" id="PIRSR602324-1"/>
    </source>
</evidence>
<dbReference type="Gene3D" id="1.10.760.10">
    <property type="entry name" value="Cytochrome c-like domain"/>
    <property type="match status" value="1"/>
</dbReference>
<evidence type="ECO:0000256" key="5">
    <source>
        <dbReference type="ARBA" id="ARBA00023004"/>
    </source>
</evidence>
<feature type="domain" description="PKD" evidence="7">
    <location>
        <begin position="468"/>
        <end position="549"/>
    </location>
</feature>
<dbReference type="CDD" id="cd00146">
    <property type="entry name" value="PKD"/>
    <property type="match status" value="1"/>
</dbReference>
<protein>
    <submittedName>
        <fullName evidence="9">Cytochrome c</fullName>
    </submittedName>
</protein>
<dbReference type="AlphaFoldDB" id="A0A3E0DMV8"/>
<dbReference type="EMBL" id="QUNF01000018">
    <property type="protein sequence ID" value="REG83458.1"/>
    <property type="molecule type" value="Genomic_DNA"/>
</dbReference>
<dbReference type="InterPro" id="IPR000601">
    <property type="entry name" value="PKD_dom"/>
</dbReference>
<dbReference type="InterPro" id="IPR011042">
    <property type="entry name" value="6-blade_b-propeller_TolB-like"/>
</dbReference>
<dbReference type="SUPFAM" id="SSF49299">
    <property type="entry name" value="PKD domain"/>
    <property type="match status" value="1"/>
</dbReference>
<feature type="domain" description="Cytochrome c" evidence="8">
    <location>
        <begin position="616"/>
        <end position="733"/>
    </location>
</feature>
<evidence type="ECO:0000256" key="1">
    <source>
        <dbReference type="ARBA" id="ARBA00022448"/>
    </source>
</evidence>
<dbReference type="Pfam" id="PF07995">
    <property type="entry name" value="GSDH"/>
    <property type="match status" value="1"/>
</dbReference>
<dbReference type="SUPFAM" id="SSF50952">
    <property type="entry name" value="Soluble quinoprotein glucose dehydrogenase"/>
    <property type="match status" value="1"/>
</dbReference>
<dbReference type="InterPro" id="IPR035986">
    <property type="entry name" value="PKD_dom_sf"/>
</dbReference>
<dbReference type="CDD" id="cd04084">
    <property type="entry name" value="CBM6_xylanase-like"/>
    <property type="match status" value="1"/>
</dbReference>
<dbReference type="GO" id="GO:0009055">
    <property type="term" value="F:electron transfer activity"/>
    <property type="evidence" value="ECO:0007669"/>
    <property type="project" value="InterPro"/>
</dbReference>
<keyword evidence="2 6" id="KW-0349">Heme</keyword>
<evidence type="ECO:0000259" key="8">
    <source>
        <dbReference type="PROSITE" id="PS51007"/>
    </source>
</evidence>
<evidence type="ECO:0000256" key="3">
    <source>
        <dbReference type="ARBA" id="ARBA00022723"/>
    </source>
</evidence>
<keyword evidence="3 6" id="KW-0479">Metal-binding</keyword>
<dbReference type="Gene3D" id="2.120.10.30">
    <property type="entry name" value="TolB, C-terminal domain"/>
    <property type="match status" value="1"/>
</dbReference>
<reference evidence="9 10" key="1">
    <citation type="submission" date="2018-08" db="EMBL/GenBank/DDBJ databases">
        <title>Genomic Encyclopedia of Archaeal and Bacterial Type Strains, Phase II (KMG-II): from individual species to whole genera.</title>
        <authorList>
            <person name="Goeker M."/>
        </authorList>
    </citation>
    <scope>NUCLEOTIDE SEQUENCE [LARGE SCALE GENOMIC DNA]</scope>
    <source>
        <strain evidence="9 10">DSM 15986</strain>
    </source>
</reference>
<dbReference type="GO" id="GO:0005506">
    <property type="term" value="F:iron ion binding"/>
    <property type="evidence" value="ECO:0007669"/>
    <property type="project" value="InterPro"/>
</dbReference>
<dbReference type="PANTHER" id="PTHR19328:SF75">
    <property type="entry name" value="ALDOSE SUGAR DEHYDROGENASE YLII"/>
    <property type="match status" value="1"/>
</dbReference>
<accession>A0A3E0DMV8</accession>
<dbReference type="Gene3D" id="2.60.40.10">
    <property type="entry name" value="Immunoglobulins"/>
    <property type="match status" value="1"/>
</dbReference>
<keyword evidence="4" id="KW-0249">Electron transport</keyword>
<evidence type="ECO:0000313" key="10">
    <source>
        <dbReference type="Proteomes" id="UP000256405"/>
    </source>
</evidence>
<dbReference type="PRINTS" id="PR00606">
    <property type="entry name" value="CYTCHROMECID"/>
</dbReference>
<dbReference type="InterPro" id="IPR012938">
    <property type="entry name" value="Glc/Sorbosone_DH"/>
</dbReference>
<gene>
    <name evidence="9" type="ORF">C8N25_118103</name>
</gene>
<dbReference type="InterPro" id="IPR002324">
    <property type="entry name" value="Cyt_c_ID"/>
</dbReference>
<dbReference type="GO" id="GO:0030246">
    <property type="term" value="F:carbohydrate binding"/>
    <property type="evidence" value="ECO:0007669"/>
    <property type="project" value="InterPro"/>
</dbReference>
<dbReference type="InterPro" id="IPR009056">
    <property type="entry name" value="Cyt_c-like_dom"/>
</dbReference>
<dbReference type="PROSITE" id="PS50093">
    <property type="entry name" value="PKD"/>
    <property type="match status" value="1"/>
</dbReference>
<feature type="binding site" description="covalent" evidence="6">
    <location>
        <position position="680"/>
    </location>
    <ligand>
        <name>heme c</name>
        <dbReference type="ChEBI" id="CHEBI:61717"/>
    </ligand>
</feature>
<dbReference type="InterPro" id="IPR011041">
    <property type="entry name" value="Quinoprot_gluc/sorb_DH_b-prop"/>
</dbReference>
<evidence type="ECO:0000313" key="9">
    <source>
        <dbReference type="EMBL" id="REG83458.1"/>
    </source>
</evidence>
<dbReference type="PANTHER" id="PTHR19328">
    <property type="entry name" value="HEDGEHOG-INTERACTING PROTEIN"/>
    <property type="match status" value="1"/>
</dbReference>
<feature type="binding site" description="covalent" evidence="6">
    <location>
        <position position="630"/>
    </location>
    <ligand>
        <name>heme c</name>
        <dbReference type="ChEBI" id="CHEBI:61717"/>
    </ligand>
</feature>
<keyword evidence="10" id="KW-1185">Reference proteome</keyword>
<evidence type="ECO:0000256" key="4">
    <source>
        <dbReference type="ARBA" id="ARBA00022982"/>
    </source>
</evidence>
<dbReference type="OrthoDB" id="9816308at2"/>
<feature type="binding site" description="covalent" evidence="6">
    <location>
        <position position="634"/>
    </location>
    <ligand>
        <name>heme c</name>
        <dbReference type="ChEBI" id="CHEBI:61717"/>
    </ligand>
</feature>
<dbReference type="SMART" id="SM00089">
    <property type="entry name" value="PKD"/>
    <property type="match status" value="1"/>
</dbReference>
<organism evidence="9 10">
    <name type="scientific">Algoriphagus antarcticus</name>
    <dbReference type="NCBI Taxonomy" id="238540"/>
    <lineage>
        <taxon>Bacteria</taxon>
        <taxon>Pseudomonadati</taxon>
        <taxon>Bacteroidota</taxon>
        <taxon>Cytophagia</taxon>
        <taxon>Cytophagales</taxon>
        <taxon>Cyclobacteriaceae</taxon>
        <taxon>Algoriphagus</taxon>
    </lineage>
</organism>
<dbReference type="GO" id="GO:0020037">
    <property type="term" value="F:heme binding"/>
    <property type="evidence" value="ECO:0007669"/>
    <property type="project" value="InterPro"/>
</dbReference>
<dbReference type="Proteomes" id="UP000256405">
    <property type="component" value="Unassembled WGS sequence"/>
</dbReference>
<dbReference type="InterPro" id="IPR022409">
    <property type="entry name" value="PKD/Chitinase_dom"/>
</dbReference>
<comment type="PTM">
    <text evidence="6">Binds 1 heme c group covalently per subunit.</text>
</comment>
<keyword evidence="5 6" id="KW-0408">Iron</keyword>